<gene>
    <name evidence="2" type="ORF">JZ751_020551</name>
</gene>
<evidence type="ECO:0000313" key="2">
    <source>
        <dbReference type="EMBL" id="KAG9352138.1"/>
    </source>
</evidence>
<dbReference type="EMBL" id="JAFBMS010000005">
    <property type="protein sequence ID" value="KAG9352138.1"/>
    <property type="molecule type" value="Genomic_DNA"/>
</dbReference>
<name>A0A8T2PNA1_9TELE</name>
<organism evidence="2 3">
    <name type="scientific">Albula glossodonta</name>
    <name type="common">roundjaw bonefish</name>
    <dbReference type="NCBI Taxonomy" id="121402"/>
    <lineage>
        <taxon>Eukaryota</taxon>
        <taxon>Metazoa</taxon>
        <taxon>Chordata</taxon>
        <taxon>Craniata</taxon>
        <taxon>Vertebrata</taxon>
        <taxon>Euteleostomi</taxon>
        <taxon>Actinopterygii</taxon>
        <taxon>Neopterygii</taxon>
        <taxon>Teleostei</taxon>
        <taxon>Albuliformes</taxon>
        <taxon>Albulidae</taxon>
        <taxon>Albula</taxon>
    </lineage>
</organism>
<evidence type="ECO:0000256" key="1">
    <source>
        <dbReference type="SAM" id="MobiDB-lite"/>
    </source>
</evidence>
<feature type="region of interest" description="Disordered" evidence="1">
    <location>
        <begin position="1"/>
        <end position="22"/>
    </location>
</feature>
<evidence type="ECO:0000313" key="3">
    <source>
        <dbReference type="Proteomes" id="UP000824540"/>
    </source>
</evidence>
<comment type="caution">
    <text evidence="2">The sequence shown here is derived from an EMBL/GenBank/DDBJ whole genome shotgun (WGS) entry which is preliminary data.</text>
</comment>
<feature type="region of interest" description="Disordered" evidence="1">
    <location>
        <begin position="96"/>
        <end position="119"/>
    </location>
</feature>
<accession>A0A8T2PNA1</accession>
<sequence length="119" mass="13237">MAACKAELEPRPSERELDGEWTKGRGTLHLRKALLTHEPCSPQVPLDCRRQGYSALRLSYHSSRRFLGGRVNIASGVAQREREELCETCYFQSTAAHTVSPKASSPPARVRGSPFPRST</sequence>
<keyword evidence="3" id="KW-1185">Reference proteome</keyword>
<proteinExistence type="predicted"/>
<protein>
    <submittedName>
        <fullName evidence="2">Uncharacterized protein</fullName>
    </submittedName>
</protein>
<dbReference type="Proteomes" id="UP000824540">
    <property type="component" value="Unassembled WGS sequence"/>
</dbReference>
<dbReference type="AlphaFoldDB" id="A0A8T2PNA1"/>
<reference evidence="2" key="1">
    <citation type="thesis" date="2021" institute="BYU ScholarsArchive" country="Provo, UT, USA">
        <title>Applications of and Algorithms for Genome Assembly and Genomic Analyses with an Emphasis on Marine Teleosts.</title>
        <authorList>
            <person name="Pickett B.D."/>
        </authorList>
    </citation>
    <scope>NUCLEOTIDE SEQUENCE</scope>
    <source>
        <strain evidence="2">HI-2016</strain>
    </source>
</reference>